<dbReference type="InParanoid" id="H2LST6"/>
<evidence type="ECO:0000313" key="13">
    <source>
        <dbReference type="Proteomes" id="UP000001038"/>
    </source>
</evidence>
<protein>
    <recommendedName>
        <fullName evidence="8">Mediator of RNA polymerase II transcription subunit 13</fullName>
    </recommendedName>
</protein>
<feature type="domain" description="MID" evidence="11">
    <location>
        <begin position="1164"/>
        <end position="1486"/>
    </location>
</feature>
<dbReference type="InterPro" id="IPR051139">
    <property type="entry name" value="Mediator_complx_sub13"/>
</dbReference>
<dbReference type="PANTHER" id="PTHR48249:SF1">
    <property type="entry name" value="MEDIATOR OF RNA POLYMERASE II TRANSCRIPTION SUBUNIT 13-LIKE"/>
    <property type="match status" value="1"/>
</dbReference>
<dbReference type="PANTHER" id="PTHR48249">
    <property type="entry name" value="MEDIATOR OF RNA POLYMERASE II TRANSCRIPTION SUBUNIT 13"/>
    <property type="match status" value="1"/>
</dbReference>
<evidence type="ECO:0000256" key="9">
    <source>
        <dbReference type="SAM" id="MobiDB-lite"/>
    </source>
</evidence>
<reference evidence="12 13" key="1">
    <citation type="journal article" date="2007" name="Nature">
        <title>The medaka draft genome and insights into vertebrate genome evolution.</title>
        <authorList>
            <person name="Kasahara M."/>
            <person name="Naruse K."/>
            <person name="Sasaki S."/>
            <person name="Nakatani Y."/>
            <person name="Qu W."/>
            <person name="Ahsan B."/>
            <person name="Yamada T."/>
            <person name="Nagayasu Y."/>
            <person name="Doi K."/>
            <person name="Kasai Y."/>
            <person name="Jindo T."/>
            <person name="Kobayashi D."/>
            <person name="Shimada A."/>
            <person name="Toyoda A."/>
            <person name="Kuroki Y."/>
            <person name="Fujiyama A."/>
            <person name="Sasaki T."/>
            <person name="Shimizu A."/>
            <person name="Asakawa S."/>
            <person name="Shimizu N."/>
            <person name="Hashimoto S."/>
            <person name="Yang J."/>
            <person name="Lee Y."/>
            <person name="Matsushima K."/>
            <person name="Sugano S."/>
            <person name="Sakaizumi M."/>
            <person name="Narita T."/>
            <person name="Ohishi K."/>
            <person name="Haga S."/>
            <person name="Ohta F."/>
            <person name="Nomoto H."/>
            <person name="Nogata K."/>
            <person name="Morishita T."/>
            <person name="Endo T."/>
            <person name="Shin-I T."/>
            <person name="Takeda H."/>
            <person name="Morishita S."/>
            <person name="Kohara Y."/>
        </authorList>
    </citation>
    <scope>NUCLEOTIDE SEQUENCE [LARGE SCALE GENOMIC DNA]</scope>
    <source>
        <strain evidence="12 13">Hd-rR</strain>
    </source>
</reference>
<keyword evidence="4 8" id="KW-0805">Transcription regulation</keyword>
<dbReference type="Pfam" id="PF06333">
    <property type="entry name" value="Med13_C"/>
    <property type="match status" value="1"/>
</dbReference>
<keyword evidence="5 8" id="KW-0010">Activator</keyword>
<evidence type="ECO:0000313" key="12">
    <source>
        <dbReference type="Ensembl" id="ENSORLP00000009152.2"/>
    </source>
</evidence>
<proteinExistence type="inferred from homology"/>
<dbReference type="InterPro" id="IPR009401">
    <property type="entry name" value="Med13_C"/>
</dbReference>
<feature type="compositionally biased region" description="Polar residues" evidence="9">
    <location>
        <begin position="1314"/>
        <end position="1353"/>
    </location>
</feature>
<keyword evidence="3 8" id="KW-0678">Repressor</keyword>
<keyword evidence="7 8" id="KW-0539">Nucleus</keyword>
<dbReference type="GeneTree" id="ENSGT00390000013680"/>
<evidence type="ECO:0000256" key="5">
    <source>
        <dbReference type="ARBA" id="ARBA00023159"/>
    </source>
</evidence>
<dbReference type="GO" id="GO:0006357">
    <property type="term" value="P:regulation of transcription by RNA polymerase II"/>
    <property type="evidence" value="ECO:0007669"/>
    <property type="project" value="InterPro"/>
</dbReference>
<comment type="function">
    <text evidence="8">Component of the Mediator complex, a coactivator involved in regulated transcription of nearly all RNA polymerase II-dependent genes. Mediator functions as a bridge to convey information from gene-specific regulatory proteins to the basal RNA polymerase II transcription machinery. Mediator is recruited to promoters by direct interactions with regulatory proteins and serves as a scaffold for the assembly of a functional preinitiation complex with RNA polymerase II and the general transcription factors.</text>
</comment>
<dbReference type="GO" id="GO:0003712">
    <property type="term" value="F:transcription coregulator activity"/>
    <property type="evidence" value="ECO:0007669"/>
    <property type="project" value="InterPro"/>
</dbReference>
<dbReference type="InterPro" id="IPR041285">
    <property type="entry name" value="MID_MedPIWI"/>
</dbReference>
<comment type="subcellular location">
    <subcellularLocation>
        <location evidence="1 8">Nucleus</location>
    </subcellularLocation>
</comment>
<evidence type="ECO:0000259" key="11">
    <source>
        <dbReference type="Pfam" id="PF18296"/>
    </source>
</evidence>
<accession>H2LST6</accession>
<evidence type="ECO:0000256" key="7">
    <source>
        <dbReference type="ARBA" id="ARBA00023242"/>
    </source>
</evidence>
<evidence type="ECO:0000256" key="8">
    <source>
        <dbReference type="RuleBase" id="RU364134"/>
    </source>
</evidence>
<comment type="subunit">
    <text evidence="8">Component of the Mediator complex.</text>
</comment>
<evidence type="ECO:0000256" key="2">
    <source>
        <dbReference type="ARBA" id="ARBA00009354"/>
    </source>
</evidence>
<feature type="compositionally biased region" description="Low complexity" evidence="9">
    <location>
        <begin position="816"/>
        <end position="836"/>
    </location>
</feature>
<comment type="similarity">
    <text evidence="2 8">Belongs to the Mediator complex subunit 13 family.</text>
</comment>
<dbReference type="Ensembl" id="ENSORLT00000009153.2">
    <property type="protein sequence ID" value="ENSORLP00000009152.2"/>
    <property type="gene ID" value="ENSORLG00000007298.2"/>
</dbReference>
<reference evidence="12" key="2">
    <citation type="submission" date="2025-08" db="UniProtKB">
        <authorList>
            <consortium name="Ensembl"/>
        </authorList>
    </citation>
    <scope>IDENTIFICATION</scope>
    <source>
        <strain evidence="12">Hd-rR</strain>
    </source>
</reference>
<feature type="compositionally biased region" description="Basic and acidic residues" evidence="9">
    <location>
        <begin position="426"/>
        <end position="438"/>
    </location>
</feature>
<evidence type="ECO:0000256" key="6">
    <source>
        <dbReference type="ARBA" id="ARBA00023163"/>
    </source>
</evidence>
<feature type="compositionally biased region" description="Low complexity" evidence="9">
    <location>
        <begin position="402"/>
        <end position="416"/>
    </location>
</feature>
<feature type="region of interest" description="Disordered" evidence="9">
    <location>
        <begin position="402"/>
        <end position="447"/>
    </location>
</feature>
<evidence type="ECO:0000256" key="1">
    <source>
        <dbReference type="ARBA" id="ARBA00004123"/>
    </source>
</evidence>
<evidence type="ECO:0000256" key="4">
    <source>
        <dbReference type="ARBA" id="ARBA00023015"/>
    </source>
</evidence>
<dbReference type="Proteomes" id="UP000001038">
    <property type="component" value="Chromosome 12"/>
</dbReference>
<feature type="region of interest" description="Disordered" evidence="9">
    <location>
        <begin position="1299"/>
        <end position="1353"/>
    </location>
</feature>
<feature type="domain" description="Mediator complex subunit Med13 C-terminal" evidence="10">
    <location>
        <begin position="1522"/>
        <end position="1917"/>
    </location>
</feature>
<dbReference type="Bgee" id="ENSORLG00000007298">
    <property type="expression patterns" value="Expressed in pharyngeal gill and 12 other cell types or tissues"/>
</dbReference>
<dbReference type="HOGENOM" id="CLU_000508_0_0_1"/>
<feature type="region of interest" description="Disordered" evidence="9">
    <location>
        <begin position="661"/>
        <end position="680"/>
    </location>
</feature>
<keyword evidence="6 8" id="KW-0804">Transcription</keyword>
<dbReference type="GO" id="GO:0016592">
    <property type="term" value="C:mediator complex"/>
    <property type="evidence" value="ECO:0007669"/>
    <property type="project" value="InterPro"/>
</dbReference>
<feature type="region of interest" description="Disordered" evidence="9">
    <location>
        <begin position="782"/>
        <end position="838"/>
    </location>
</feature>
<feature type="compositionally biased region" description="Low complexity" evidence="9">
    <location>
        <begin position="1299"/>
        <end position="1313"/>
    </location>
</feature>
<dbReference type="STRING" id="8090.ENSORLP00000009152"/>
<feature type="region of interest" description="Disordered" evidence="9">
    <location>
        <begin position="308"/>
        <end position="350"/>
    </location>
</feature>
<feature type="compositionally biased region" description="Polar residues" evidence="9">
    <location>
        <begin position="802"/>
        <end position="812"/>
    </location>
</feature>
<keyword evidence="13" id="KW-1185">Reference proteome</keyword>
<dbReference type="eggNOG" id="KOG3600">
    <property type="taxonomic scope" value="Eukaryota"/>
</dbReference>
<evidence type="ECO:0000259" key="10">
    <source>
        <dbReference type="Pfam" id="PF06333"/>
    </source>
</evidence>
<organism evidence="12 13">
    <name type="scientific">Oryzias latipes</name>
    <name type="common">Japanese rice fish</name>
    <name type="synonym">Japanese killifish</name>
    <dbReference type="NCBI Taxonomy" id="8090"/>
    <lineage>
        <taxon>Eukaryota</taxon>
        <taxon>Metazoa</taxon>
        <taxon>Chordata</taxon>
        <taxon>Craniata</taxon>
        <taxon>Vertebrata</taxon>
        <taxon>Euteleostomi</taxon>
        <taxon>Actinopterygii</taxon>
        <taxon>Neopterygii</taxon>
        <taxon>Teleostei</taxon>
        <taxon>Neoteleostei</taxon>
        <taxon>Acanthomorphata</taxon>
        <taxon>Ovalentaria</taxon>
        <taxon>Atherinomorphae</taxon>
        <taxon>Beloniformes</taxon>
        <taxon>Adrianichthyidae</taxon>
        <taxon>Oryziinae</taxon>
        <taxon>Oryzias</taxon>
    </lineage>
</organism>
<name>H2LST6_ORYLA</name>
<sequence>HCSCCTLSGEHLLNCKSFTFILNSNAELTGIKWRCYSFRSGGEFGPLISAPAQDDPVLRSFMRCVHANLLCVWRRKIKPDAKELWIFWWGEEPNLSDVIHHELEVAEEGLWECGLSYECRTLLFKAIHNLLERCLMDKGFVRIGKWFFKPHDLEEKSLGNSEHLSCCFSFFLHGESNVCTSVEIVQHQAAYHITDHHIRLAQTSTTPVQVVLSPYSLSGTLTGQAYKMSDPAVRKLIEEWSYFYPMVYPQKEGSGEKEKGEAGQACDRCSHVAVEVIVGGVRMTYPAAFVLITQGDLPVEQPPVSVAQGLTKEPNNCSVPLTPPTSPEQPCSGKKKKKENPDMNISPRKKQFSALTTELTQRKEAPNGVTTWNFNDLGSRTPCSCSRLKQQKFNMAITSATNTQTISSSTQSSGPSLYPPSLPKHKTSDKTEKTDKQSKKPSVIPFHHRLTVTQDGPLEQDSPGGPQMGGIVALDPPMETLASLPTCKYSKPMSNGRKPPESLLHSPMSPLPPTLSPHPRMQDPEGLDVPLDATVCPDGGSGVGAITSETAVYTDLLRQRENGVTLGLFEQPGVEVLRENGEDPYDFKEGDIEYTFSSSKRLKGPGREPSKKAKIKTFYFYNHFEICFYIIPHFPLSCLCVCLILAVADLQRMFPTPPSLEQHPAFSPITPHRDTPSLEPPVPSGVADHLPPLASFQLAECRMEMEESVASPGQDDIKAYVFLSFQPQICSSMFAPLSCLPSQNLPPSKIPDQCYYRPSWTLETFFDGTTASVNTTILPSPAMPQFSVPTPRTPRTPRGINAASSGQGSVKQDGTELSSPVSTPSTSLPLSSVEPLGRPGPSLPEAHSLYVVLLLSDSVLSVFKDRNFDSCCICACNMNVKGADVGVYIPDSTCEDQYRCMCGFSAIINRRLAHGTGLFLEDELDIFGRTSEVGQAAQRRLALCRRDPIMGDSRAKQPQEATPASPSVMIVLQEQCSHPISSLASLHLPLSCSCHGRKGALLQSWMSEKQWADESDACVECYNALMQGLQYVDNPTGGKVDLAVVRSSALHSWPHTNVVDMSMLSSQDMVRMLLSLQPFLQDAIQKKRTGRTWENIQHVQGPLTWQQFHKMAGRGSYGSEESPEPLPIPTVLVGYDRERDFLALSPLALPFWEKLLLEPYGGQRDVAYIVLCPNSPSLLTAARSFFLELSAVYETCRLGKHRPLAKVSRDGLLQVGEDVEPEKLEDLDVDRWLTGPWAGQQHTDNLLKLKLYAYTCKKQLGKKNPDTFLFCLFFCFYRLRTDIFLLCFRSPAVNPDFGQQPSVASQSPVSGAVNASNASTPTGATGLTGEATQAASSSSKGLPSATPSANSTAEHPEMLTSNLFFFSSCDQSRIGIPTLADSVDSHINPPAVVIYIVDAFLSSAMTRNDGGEEEEGEEVELTSIWLLGLLRCYTEMLRTLPEKIRPAVVLQVVPCQYLLQPASGESHLYMQHLRSLAFSCYSQSRRLLRQQTHIKSLTGFGPVSSVGSVLKSPEHPSPLQLYSPPFILGPNRPKQPEPGEVWAELSPKYNVLFVGYCLSHDQRWILVSCTDQQGELLETCIINIDVPNRTRRPKVSPRKMGLQKLWDWCIGIIQMTSQPWRIVIGRLGRLGHGELKDWSSLLGEHSLHSIGRQLREACRMCGISAADSPSILSACLVAMEPQGSFVIMPDAVTMGSVFGRSTALNLQTSQLNTPQDASCTHILVFPTSATTQLAASSYPTEDNNGNDMFDLPFPDELENDIGHDMMLITGNLHSSPNPSPVPSPGSLEMGSHFQHTRRLLSRDNPPEELKQQPLALGYYVSTAQANGIPHWFWASCPQAESQCPLFLKASLHHHISIAQSEEIVSDKTKRAPHPLDSKTTSDVLRFVLEQYNALSWLTCTPATQDRQSCLPVHLAVLIQMYNAILNML</sequence>
<reference evidence="12" key="3">
    <citation type="submission" date="2025-09" db="UniProtKB">
        <authorList>
            <consortium name="Ensembl"/>
        </authorList>
    </citation>
    <scope>IDENTIFICATION</scope>
    <source>
        <strain evidence="12">Hd-rR</strain>
    </source>
</reference>
<evidence type="ECO:0000256" key="3">
    <source>
        <dbReference type="ARBA" id="ARBA00022491"/>
    </source>
</evidence>
<dbReference type="Pfam" id="PF18296">
    <property type="entry name" value="MID_MedPIWI"/>
    <property type="match status" value="1"/>
</dbReference>
<gene>
    <name evidence="12" type="primary">MED13L</name>
</gene>